<accession>A0A1E3L1G1</accession>
<evidence type="ECO:0000313" key="7">
    <source>
        <dbReference type="EMBL" id="ODP27637.1"/>
    </source>
</evidence>
<feature type="active site" evidence="4">
    <location>
        <position position="44"/>
    </location>
</feature>
<dbReference type="InterPro" id="IPR036389">
    <property type="entry name" value="RNase_III_sf"/>
</dbReference>
<comment type="similarity">
    <text evidence="4">Belongs to the MrnC RNase family.</text>
</comment>
<dbReference type="GO" id="GO:0006364">
    <property type="term" value="P:rRNA processing"/>
    <property type="evidence" value="ECO:0007669"/>
    <property type="project" value="UniProtKB-UniRule"/>
</dbReference>
<evidence type="ECO:0000256" key="5">
    <source>
        <dbReference type="SAM" id="MobiDB-lite"/>
    </source>
</evidence>
<feature type="region of interest" description="Disordered" evidence="5">
    <location>
        <begin position="1"/>
        <end position="25"/>
    </location>
</feature>
<keyword evidence="3 4" id="KW-0378">Hydrolase</keyword>
<feature type="domain" description="RNase III" evidence="6">
    <location>
        <begin position="38"/>
        <end position="135"/>
    </location>
</feature>
<evidence type="ECO:0000256" key="4">
    <source>
        <dbReference type="HAMAP-Rule" id="MF_01468"/>
    </source>
</evidence>
<dbReference type="InterPro" id="IPR000999">
    <property type="entry name" value="RNase_III_dom"/>
</dbReference>
<keyword evidence="1 4" id="KW-0540">Nuclease</keyword>
<dbReference type="STRING" id="1886670.PTI45_02925"/>
<dbReference type="GO" id="GO:0004525">
    <property type="term" value="F:ribonuclease III activity"/>
    <property type="evidence" value="ECO:0007669"/>
    <property type="project" value="InterPro"/>
</dbReference>
<evidence type="ECO:0000313" key="8">
    <source>
        <dbReference type="Proteomes" id="UP000094578"/>
    </source>
</evidence>
<dbReference type="PATRIC" id="fig|1886670.3.peg.2975"/>
<dbReference type="Pfam" id="PF00636">
    <property type="entry name" value="Ribonuclease_3"/>
    <property type="match status" value="1"/>
</dbReference>
<dbReference type="InterPro" id="IPR008226">
    <property type="entry name" value="Mini3_fam"/>
</dbReference>
<dbReference type="SUPFAM" id="SSF69065">
    <property type="entry name" value="RNase III domain-like"/>
    <property type="match status" value="1"/>
</dbReference>
<comment type="caution">
    <text evidence="7">The sequence shown here is derived from an EMBL/GenBank/DDBJ whole genome shotgun (WGS) entry which is preliminary data.</text>
</comment>
<keyword evidence="4" id="KW-0694">RNA-binding</keyword>
<dbReference type="AlphaFoldDB" id="A0A1E3L1G1"/>
<dbReference type="Proteomes" id="UP000094578">
    <property type="component" value="Unassembled WGS sequence"/>
</dbReference>
<dbReference type="EMBL" id="MDER01000048">
    <property type="protein sequence ID" value="ODP27637.1"/>
    <property type="molecule type" value="Genomic_DNA"/>
</dbReference>
<keyword evidence="2 4" id="KW-0255">Endonuclease</keyword>
<organism evidence="7 8">
    <name type="scientific">Paenibacillus nuruki</name>
    <dbReference type="NCBI Taxonomy" id="1886670"/>
    <lineage>
        <taxon>Bacteria</taxon>
        <taxon>Bacillati</taxon>
        <taxon>Bacillota</taxon>
        <taxon>Bacilli</taxon>
        <taxon>Bacillales</taxon>
        <taxon>Paenibacillaceae</taxon>
        <taxon>Paenibacillus</taxon>
    </lineage>
</organism>
<comment type="function">
    <text evidence="4">Involved in correct processing of both the 5' and 3' ends of 23S rRNA precursor. Processes 30S rRNA precursor transcript even in absence of ribonuclease 3 (Rnc); Rnc processes 30S rRNA into smaller rRNA precursors.</text>
</comment>
<dbReference type="PANTHER" id="PTHR34276">
    <property type="entry name" value="MINI-RIBONUCLEASE 3"/>
    <property type="match status" value="1"/>
</dbReference>
<sequence>MAPQMSEESLNPAQPQKSNKGWFSFDPSKPVEQLPPLALAYMGDAIHEVAIRQYLLSGKNLRPHHLHRSSTSFVSAGAQAKILAHLEPSLTEAESNVVRQGRNAKSGTIPKNASVIDYRYATAWECLLGYLYYKGEHARMEQLITEGIRHLEKQS</sequence>
<comment type="subcellular location">
    <subcellularLocation>
        <location evidence="4">Cytoplasm</location>
    </subcellularLocation>
</comment>
<keyword evidence="4" id="KW-0690">Ribosome biogenesis</keyword>
<keyword evidence="4" id="KW-0699">rRNA-binding</keyword>
<dbReference type="HAMAP" id="MF_01468">
    <property type="entry name" value="RNase_Mini_III"/>
    <property type="match status" value="1"/>
</dbReference>
<dbReference type="PANTHER" id="PTHR34276:SF1">
    <property type="entry name" value="MINI-RIBONUCLEASE 3"/>
    <property type="match status" value="1"/>
</dbReference>
<dbReference type="GO" id="GO:0005737">
    <property type="term" value="C:cytoplasm"/>
    <property type="evidence" value="ECO:0007669"/>
    <property type="project" value="UniProtKB-SubCell"/>
</dbReference>
<keyword evidence="4" id="KW-0698">rRNA processing</keyword>
<name>A0A1E3L1G1_9BACL</name>
<keyword evidence="8" id="KW-1185">Reference proteome</keyword>
<evidence type="ECO:0000256" key="1">
    <source>
        <dbReference type="ARBA" id="ARBA00022722"/>
    </source>
</evidence>
<proteinExistence type="inferred from homology"/>
<evidence type="ECO:0000256" key="2">
    <source>
        <dbReference type="ARBA" id="ARBA00022759"/>
    </source>
</evidence>
<dbReference type="PIRSF" id="PIRSF005520">
    <property type="entry name" value="UCP005520"/>
    <property type="match status" value="1"/>
</dbReference>
<gene>
    <name evidence="4" type="primary">mrnC</name>
    <name evidence="7" type="ORF">PTI45_02925</name>
</gene>
<dbReference type="Gene3D" id="1.10.1520.10">
    <property type="entry name" value="Ribonuclease III domain"/>
    <property type="match status" value="1"/>
</dbReference>
<keyword evidence="4" id="KW-0963">Cytoplasm</keyword>
<feature type="compositionally biased region" description="Polar residues" evidence="5">
    <location>
        <begin position="1"/>
        <end position="21"/>
    </location>
</feature>
<dbReference type="EC" id="3.1.26.-" evidence="4"/>
<reference evidence="7 8" key="1">
    <citation type="submission" date="2016-08" db="EMBL/GenBank/DDBJ databases">
        <title>Genome sequencing of Paenibacillus sp. TI45-13ar, isolated from Korean traditional nuruk.</title>
        <authorList>
            <person name="Kim S.-J."/>
        </authorList>
    </citation>
    <scope>NUCLEOTIDE SEQUENCE [LARGE SCALE GENOMIC DNA]</scope>
    <source>
        <strain evidence="7 8">TI45-13ar</strain>
    </source>
</reference>
<comment type="cofactor">
    <cofactor evidence="4">
        <name>Mg(2+)</name>
        <dbReference type="ChEBI" id="CHEBI:18420"/>
    </cofactor>
</comment>
<evidence type="ECO:0000259" key="6">
    <source>
        <dbReference type="Pfam" id="PF00636"/>
    </source>
</evidence>
<keyword evidence="4" id="KW-0460">Magnesium</keyword>
<dbReference type="GO" id="GO:0019843">
    <property type="term" value="F:rRNA binding"/>
    <property type="evidence" value="ECO:0007669"/>
    <property type="project" value="UniProtKB-UniRule"/>
</dbReference>
<comment type="subunit">
    <text evidence="4">Homodimer.</text>
</comment>
<evidence type="ECO:0000256" key="3">
    <source>
        <dbReference type="ARBA" id="ARBA00022801"/>
    </source>
</evidence>
<protein>
    <recommendedName>
        <fullName evidence="4">Mini-ribonuclease 3</fullName>
        <shortName evidence="4">Mini-3</shortName>
        <shortName evidence="4">Mini-RNase 3</shortName>
        <ecNumber evidence="4">3.1.26.-</ecNumber>
    </recommendedName>
    <alternativeName>
        <fullName evidence="4">Mini-RNase III</fullName>
        <shortName evidence="4">Mini-III</shortName>
    </alternativeName>
</protein>